<dbReference type="Gene3D" id="3.40.440.10">
    <property type="entry name" value="Adenylosuccinate Synthetase, subunit A, domain 1"/>
    <property type="match status" value="1"/>
</dbReference>
<dbReference type="InterPro" id="IPR027417">
    <property type="entry name" value="P-loop_NTPase"/>
</dbReference>
<keyword evidence="4 7" id="KW-0658">Purine biosynthesis</keyword>
<comment type="caution">
    <text evidence="9">The sequence shown here is derived from an EMBL/GenBank/DDBJ whole genome shotgun (WGS) entry which is preliminary data.</text>
</comment>
<feature type="binding site" evidence="7">
    <location>
        <position position="145"/>
    </location>
    <ligand>
        <name>IMP</name>
        <dbReference type="ChEBI" id="CHEBI:58053"/>
        <note>ligand shared between dimeric partners</note>
    </ligand>
</feature>
<feature type="binding site" description="in other chain" evidence="7">
    <location>
        <begin position="38"/>
        <end position="41"/>
    </location>
    <ligand>
        <name>IMP</name>
        <dbReference type="ChEBI" id="CHEBI:58053"/>
        <note>ligand shared between dimeric partners</note>
    </ligand>
</feature>
<keyword evidence="3 7" id="KW-0547">Nucleotide-binding</keyword>
<comment type="function">
    <text evidence="7">Plays an important role in the de novo pathway of purine nucleotide biosynthesis. Catalyzes the first committed step in the biosynthesis of AMP from IMP.</text>
</comment>
<keyword evidence="2 7" id="KW-0479">Metal-binding</keyword>
<evidence type="ECO:0000313" key="10">
    <source>
        <dbReference type="Proteomes" id="UP001597525"/>
    </source>
</evidence>
<proteinExistence type="inferred from homology"/>
<keyword evidence="7" id="KW-0963">Cytoplasm</keyword>
<feature type="binding site" evidence="7">
    <location>
        <begin position="414"/>
        <end position="416"/>
    </location>
    <ligand>
        <name>GTP</name>
        <dbReference type="ChEBI" id="CHEBI:37565"/>
    </ligand>
</feature>
<dbReference type="InterPro" id="IPR042110">
    <property type="entry name" value="Adenylosuccinate_synth_dom2"/>
</dbReference>
<feature type="binding site" evidence="7">
    <location>
        <begin position="12"/>
        <end position="18"/>
    </location>
    <ligand>
        <name>GTP</name>
        <dbReference type="ChEBI" id="CHEBI:37565"/>
    </ligand>
</feature>
<reference evidence="10" key="1">
    <citation type="journal article" date="2019" name="Int. J. Syst. Evol. Microbiol.">
        <title>The Global Catalogue of Microorganisms (GCM) 10K type strain sequencing project: providing services to taxonomists for standard genome sequencing and annotation.</title>
        <authorList>
            <consortium name="The Broad Institute Genomics Platform"/>
            <consortium name="The Broad Institute Genome Sequencing Center for Infectious Disease"/>
            <person name="Wu L."/>
            <person name="Ma J."/>
        </authorList>
    </citation>
    <scope>NUCLEOTIDE SEQUENCE [LARGE SCALE GENOMIC DNA]</scope>
    <source>
        <strain evidence="10">KCTC 22814</strain>
    </source>
</reference>
<feature type="binding site" description="in other chain" evidence="7">
    <location>
        <position position="225"/>
    </location>
    <ligand>
        <name>IMP</name>
        <dbReference type="ChEBI" id="CHEBI:58053"/>
        <note>ligand shared between dimeric partners</note>
    </ligand>
</feature>
<feature type="binding site" description="in other chain" evidence="7">
    <location>
        <position position="240"/>
    </location>
    <ligand>
        <name>IMP</name>
        <dbReference type="ChEBI" id="CHEBI:58053"/>
        <note>ligand shared between dimeric partners</note>
    </ligand>
</feature>
<evidence type="ECO:0000256" key="4">
    <source>
        <dbReference type="ARBA" id="ARBA00022755"/>
    </source>
</evidence>
<evidence type="ECO:0000256" key="8">
    <source>
        <dbReference type="RuleBase" id="RU000520"/>
    </source>
</evidence>
<evidence type="ECO:0000256" key="5">
    <source>
        <dbReference type="ARBA" id="ARBA00022842"/>
    </source>
</evidence>
<feature type="binding site" evidence="7">
    <location>
        <position position="306"/>
    </location>
    <ligand>
        <name>GTP</name>
        <dbReference type="ChEBI" id="CHEBI:37565"/>
    </ligand>
</feature>
<dbReference type="InterPro" id="IPR042111">
    <property type="entry name" value="Adenylosuccinate_synth_dom3"/>
</dbReference>
<comment type="catalytic activity">
    <reaction evidence="7 8">
        <text>IMP + L-aspartate + GTP = N(6)-(1,2-dicarboxyethyl)-AMP + GDP + phosphate + 2 H(+)</text>
        <dbReference type="Rhea" id="RHEA:15753"/>
        <dbReference type="ChEBI" id="CHEBI:15378"/>
        <dbReference type="ChEBI" id="CHEBI:29991"/>
        <dbReference type="ChEBI" id="CHEBI:37565"/>
        <dbReference type="ChEBI" id="CHEBI:43474"/>
        <dbReference type="ChEBI" id="CHEBI:57567"/>
        <dbReference type="ChEBI" id="CHEBI:58053"/>
        <dbReference type="ChEBI" id="CHEBI:58189"/>
        <dbReference type="EC" id="6.3.4.4"/>
    </reaction>
</comment>
<feature type="binding site" evidence="7">
    <location>
        <begin position="332"/>
        <end position="334"/>
    </location>
    <ligand>
        <name>GTP</name>
        <dbReference type="ChEBI" id="CHEBI:37565"/>
    </ligand>
</feature>
<dbReference type="InterPro" id="IPR042109">
    <property type="entry name" value="Adenylosuccinate_synth_dom1"/>
</dbReference>
<dbReference type="PANTHER" id="PTHR11846:SF0">
    <property type="entry name" value="ADENYLOSUCCINATE SYNTHETASE"/>
    <property type="match status" value="1"/>
</dbReference>
<feature type="active site" description="Proton acceptor" evidence="7">
    <location>
        <position position="13"/>
    </location>
</feature>
<dbReference type="CDD" id="cd03108">
    <property type="entry name" value="AdSS"/>
    <property type="match status" value="1"/>
</dbReference>
<comment type="cofactor">
    <cofactor evidence="7">
        <name>Mg(2+)</name>
        <dbReference type="ChEBI" id="CHEBI:18420"/>
    </cofactor>
    <text evidence="7">Binds 1 Mg(2+) ion per subunit.</text>
</comment>
<feature type="binding site" evidence="7">
    <location>
        <begin position="40"/>
        <end position="42"/>
    </location>
    <ligand>
        <name>GTP</name>
        <dbReference type="ChEBI" id="CHEBI:37565"/>
    </ligand>
</feature>
<gene>
    <name evidence="7" type="primary">purA</name>
    <name evidence="9" type="ORF">ACFS7Y_13480</name>
</gene>
<comment type="subcellular location">
    <subcellularLocation>
        <location evidence="7">Cytoplasm</location>
    </subcellularLocation>
</comment>
<dbReference type="RefSeq" id="WP_320185608.1">
    <property type="nucleotide sequence ID" value="NZ_CP138332.1"/>
</dbReference>
<dbReference type="SUPFAM" id="SSF52540">
    <property type="entry name" value="P-loop containing nucleoside triphosphate hydrolases"/>
    <property type="match status" value="1"/>
</dbReference>
<evidence type="ECO:0000256" key="7">
    <source>
        <dbReference type="HAMAP-Rule" id="MF_00011"/>
    </source>
</evidence>
<dbReference type="Gene3D" id="3.90.170.10">
    <property type="entry name" value="Adenylosuccinate Synthetase, subunit A, domain 3"/>
    <property type="match status" value="1"/>
</dbReference>
<evidence type="ECO:0000313" key="9">
    <source>
        <dbReference type="EMBL" id="MFD2968406.1"/>
    </source>
</evidence>
<feature type="binding site" evidence="7">
    <location>
        <position position="13"/>
    </location>
    <ligand>
        <name>Mg(2+)</name>
        <dbReference type="ChEBI" id="CHEBI:18420"/>
    </ligand>
</feature>
<dbReference type="HAMAP" id="MF_00011">
    <property type="entry name" value="Adenylosucc_synth"/>
    <property type="match status" value="1"/>
</dbReference>
<dbReference type="InterPro" id="IPR018220">
    <property type="entry name" value="Adenylosuccin_syn_GTP-bd"/>
</dbReference>
<keyword evidence="1 7" id="KW-0436">Ligase</keyword>
<feature type="binding site" description="in other chain" evidence="7">
    <location>
        <position position="304"/>
    </location>
    <ligand>
        <name>IMP</name>
        <dbReference type="ChEBI" id="CHEBI:58053"/>
        <note>ligand shared between dimeric partners</note>
    </ligand>
</feature>
<keyword evidence="10" id="KW-1185">Reference proteome</keyword>
<dbReference type="PANTHER" id="PTHR11846">
    <property type="entry name" value="ADENYLOSUCCINATE SYNTHETASE"/>
    <property type="match status" value="1"/>
</dbReference>
<feature type="binding site" description="in other chain" evidence="7">
    <location>
        <position position="131"/>
    </location>
    <ligand>
        <name>IMP</name>
        <dbReference type="ChEBI" id="CHEBI:58053"/>
        <note>ligand shared between dimeric partners</note>
    </ligand>
</feature>
<comment type="similarity">
    <text evidence="7 8">Belongs to the adenylosuccinate synthetase family.</text>
</comment>
<feature type="binding site" evidence="7">
    <location>
        <position position="40"/>
    </location>
    <ligand>
        <name>Mg(2+)</name>
        <dbReference type="ChEBI" id="CHEBI:18420"/>
    </ligand>
</feature>
<dbReference type="SMART" id="SM00788">
    <property type="entry name" value="Adenylsucc_synt"/>
    <property type="match status" value="1"/>
</dbReference>
<dbReference type="GO" id="GO:0004019">
    <property type="term" value="F:adenylosuccinate synthase activity"/>
    <property type="evidence" value="ECO:0007669"/>
    <property type="project" value="UniProtKB-EC"/>
</dbReference>
<evidence type="ECO:0000256" key="2">
    <source>
        <dbReference type="ARBA" id="ARBA00022723"/>
    </source>
</evidence>
<evidence type="ECO:0000256" key="6">
    <source>
        <dbReference type="ARBA" id="ARBA00023134"/>
    </source>
</evidence>
<evidence type="ECO:0000256" key="3">
    <source>
        <dbReference type="ARBA" id="ARBA00022741"/>
    </source>
</evidence>
<dbReference type="Pfam" id="PF00709">
    <property type="entry name" value="Adenylsucc_synt"/>
    <property type="match status" value="1"/>
</dbReference>
<dbReference type="Proteomes" id="UP001597525">
    <property type="component" value="Unassembled WGS sequence"/>
</dbReference>
<dbReference type="NCBIfam" id="TIGR00184">
    <property type="entry name" value="purA"/>
    <property type="match status" value="1"/>
</dbReference>
<feature type="binding site" evidence="7">
    <location>
        <begin position="300"/>
        <end position="306"/>
    </location>
    <ligand>
        <name>substrate</name>
    </ligand>
</feature>
<dbReference type="PROSITE" id="PS01266">
    <property type="entry name" value="ADENYLOSUCCIN_SYN_1"/>
    <property type="match status" value="1"/>
</dbReference>
<feature type="binding site" description="in other chain" evidence="7">
    <location>
        <begin position="13"/>
        <end position="16"/>
    </location>
    <ligand>
        <name>IMP</name>
        <dbReference type="ChEBI" id="CHEBI:58053"/>
        <note>ligand shared between dimeric partners</note>
    </ligand>
</feature>
<keyword evidence="6 7" id="KW-0342">GTP-binding</keyword>
<comment type="subunit">
    <text evidence="7">Homodimer.</text>
</comment>
<feature type="active site" description="Proton donor" evidence="7">
    <location>
        <position position="41"/>
    </location>
</feature>
<accession>A0ABW6BG64</accession>
<protein>
    <recommendedName>
        <fullName evidence="7 8">Adenylosuccinate synthetase</fullName>
        <shortName evidence="7">AMPSase</shortName>
        <shortName evidence="7">AdSS</shortName>
        <ecNumber evidence="7 8">6.3.4.4</ecNumber>
    </recommendedName>
    <alternativeName>
        <fullName evidence="7">IMP--aspartate ligase</fullName>
    </alternativeName>
</protein>
<dbReference type="InterPro" id="IPR001114">
    <property type="entry name" value="Adenylosuccinate_synthetase"/>
</dbReference>
<evidence type="ECO:0000256" key="1">
    <source>
        <dbReference type="ARBA" id="ARBA00022598"/>
    </source>
</evidence>
<sequence length="425" mass="46643">MKVDVLLGLQWGDEGKGKFVDALAAHYDAVARFHGGSNAGHTLIFEGKKVVLNSIPSGILNTKIINIIGNGVVLDVVSFAREIHMLTAMGYPVIDNQKLLIAKKAHLLLPTHALLDKYAEESLGDAKIGSTQKGIAVAYSDKMLRRGLRVADIQRPDFENCVSQLFGEHIKLLEDRYGVQLSVDDFLVDFMQHIDILKQFPLVDAEWTINKMLSNGKKVLAEGAQATLLDIDHGSYPYVTSSNTTAGAVCTGLGVAPKHVGEVMGVFKAYCTRVGSGPFLTELQSELADHIRLQGGEFGSFTKRPRRIGWLDLPALRYAIMINGVDKLIMTKADVLSGLDYIDVCTSYSDDGGETLDYVATHDAGCTAQPIYRRFAAWQEDISDLTDDKGLPEALKTYISFLENELHVPIAYLSTGPDRKQTLER</sequence>
<keyword evidence="5 7" id="KW-0460">Magnesium</keyword>
<organism evidence="9 10">
    <name type="scientific">Sphingobacterium bambusae</name>
    <dbReference type="NCBI Taxonomy" id="662858"/>
    <lineage>
        <taxon>Bacteria</taxon>
        <taxon>Pseudomonadati</taxon>
        <taxon>Bacteroidota</taxon>
        <taxon>Sphingobacteriia</taxon>
        <taxon>Sphingobacteriales</taxon>
        <taxon>Sphingobacteriaceae</taxon>
        <taxon>Sphingobacterium</taxon>
    </lineage>
</organism>
<dbReference type="Gene3D" id="1.10.300.10">
    <property type="entry name" value="Adenylosuccinate Synthetase, subunit A, domain 2"/>
    <property type="match status" value="1"/>
</dbReference>
<dbReference type="EC" id="6.3.4.4" evidence="7 8"/>
<comment type="pathway">
    <text evidence="7 8">Purine metabolism; AMP biosynthesis via de novo pathway; AMP from IMP: step 1/2.</text>
</comment>
<dbReference type="EMBL" id="JBHUPB010000008">
    <property type="protein sequence ID" value="MFD2968406.1"/>
    <property type="molecule type" value="Genomic_DNA"/>
</dbReference>
<name>A0ABW6BG64_9SPHI</name>
<dbReference type="NCBIfam" id="NF002223">
    <property type="entry name" value="PRK01117.1"/>
    <property type="match status" value="1"/>
</dbReference>